<evidence type="ECO:0000256" key="1">
    <source>
        <dbReference type="PROSITE-ProRule" id="PRU00285"/>
    </source>
</evidence>
<dbReference type="InterPro" id="IPR008978">
    <property type="entry name" value="HSP20-like_chaperone"/>
</dbReference>
<dbReference type="EMBL" id="PVNK01000286">
    <property type="protein sequence ID" value="PRP90308.1"/>
    <property type="molecule type" value="Genomic_DNA"/>
</dbReference>
<evidence type="ECO:0000256" key="2">
    <source>
        <dbReference type="RuleBase" id="RU003616"/>
    </source>
</evidence>
<reference evidence="4 5" key="1">
    <citation type="submission" date="2018-03" db="EMBL/GenBank/DDBJ databases">
        <title>Draft Genome Sequences of the Obligatory Marine Myxobacteria Enhygromyxa salina SWB005.</title>
        <authorList>
            <person name="Poehlein A."/>
            <person name="Moghaddam J.A."/>
            <person name="Harms H."/>
            <person name="Alanjari M."/>
            <person name="Koenig G.M."/>
            <person name="Daniel R."/>
            <person name="Schaeberle T.F."/>
        </authorList>
    </citation>
    <scope>NUCLEOTIDE SEQUENCE [LARGE SCALE GENOMIC DNA]</scope>
    <source>
        <strain evidence="4 5">SWB005</strain>
    </source>
</reference>
<comment type="similarity">
    <text evidence="1 2">Belongs to the small heat shock protein (HSP20) family.</text>
</comment>
<dbReference type="OrthoDB" id="9811615at2"/>
<evidence type="ECO:0000259" key="3">
    <source>
        <dbReference type="PROSITE" id="PS01031"/>
    </source>
</evidence>
<dbReference type="Pfam" id="PF00011">
    <property type="entry name" value="HSP20"/>
    <property type="match status" value="1"/>
</dbReference>
<keyword evidence="5" id="KW-1185">Reference proteome</keyword>
<accession>A0A2S9XBS5</accession>
<dbReference type="PROSITE" id="PS01031">
    <property type="entry name" value="SHSP"/>
    <property type="match status" value="1"/>
</dbReference>
<protein>
    <submittedName>
        <fullName evidence="4">Spore protein SP21</fullName>
    </submittedName>
</protein>
<name>A0A2S9XBS5_9BACT</name>
<sequence>MSTQTSPQSTPASKTVVHPLVDVLESDSEFLLVADLPGVNKDALGITVNGGQLELEAETETLDYRRSFALGDDVDLDAVEAKLEFGVLEVHLPKRAEAQVRKVPIKG</sequence>
<evidence type="ECO:0000313" key="4">
    <source>
        <dbReference type="EMBL" id="PRP90308.1"/>
    </source>
</evidence>
<dbReference type="AlphaFoldDB" id="A0A2S9XBS5"/>
<gene>
    <name evidence="4" type="primary">hspA_2</name>
    <name evidence="4" type="ORF">ENSA5_66040</name>
</gene>
<evidence type="ECO:0000313" key="5">
    <source>
        <dbReference type="Proteomes" id="UP000237968"/>
    </source>
</evidence>
<proteinExistence type="inferred from homology"/>
<feature type="domain" description="SHSP" evidence="3">
    <location>
        <begin position="11"/>
        <end position="107"/>
    </location>
</feature>
<dbReference type="Proteomes" id="UP000237968">
    <property type="component" value="Unassembled WGS sequence"/>
</dbReference>
<dbReference type="RefSeq" id="WP_106395755.1">
    <property type="nucleotide sequence ID" value="NZ_PVNK01000286.1"/>
</dbReference>
<dbReference type="Gene3D" id="2.60.40.790">
    <property type="match status" value="1"/>
</dbReference>
<dbReference type="CDD" id="cd06464">
    <property type="entry name" value="ACD_sHsps-like"/>
    <property type="match status" value="1"/>
</dbReference>
<comment type="caution">
    <text evidence="4">The sequence shown here is derived from an EMBL/GenBank/DDBJ whole genome shotgun (WGS) entry which is preliminary data.</text>
</comment>
<dbReference type="SUPFAM" id="SSF49764">
    <property type="entry name" value="HSP20-like chaperones"/>
    <property type="match status" value="1"/>
</dbReference>
<organism evidence="4 5">
    <name type="scientific">Enhygromyxa salina</name>
    <dbReference type="NCBI Taxonomy" id="215803"/>
    <lineage>
        <taxon>Bacteria</taxon>
        <taxon>Pseudomonadati</taxon>
        <taxon>Myxococcota</taxon>
        <taxon>Polyangia</taxon>
        <taxon>Nannocystales</taxon>
        <taxon>Nannocystaceae</taxon>
        <taxon>Enhygromyxa</taxon>
    </lineage>
</organism>
<dbReference type="InterPro" id="IPR002068">
    <property type="entry name" value="A-crystallin/Hsp20_dom"/>
</dbReference>